<accession>A0A090TCM6</accession>
<name>A0A090TCM6_9VIBR</name>
<reference evidence="1 2" key="1">
    <citation type="submission" date="2014-09" db="EMBL/GenBank/DDBJ databases">
        <title>Vibrio maritimus JCM 19240. (C210) whole genome shotgun sequence.</title>
        <authorList>
            <person name="Sawabe T."/>
            <person name="Meirelles P."/>
            <person name="Nakanishi M."/>
            <person name="Sayaka M."/>
            <person name="Hattori M."/>
            <person name="Ohkuma M."/>
        </authorList>
    </citation>
    <scope>NUCLEOTIDE SEQUENCE [LARGE SCALE GENOMIC DNA]</scope>
    <source>
        <strain evidence="1 2">JCM 19240</strain>
    </source>
</reference>
<protein>
    <submittedName>
        <fullName evidence="1">NADP-dependent malic enzyme</fullName>
        <ecNumber evidence="1">1.1.1.40</ecNumber>
    </submittedName>
</protein>
<dbReference type="EC" id="1.1.1.40" evidence="1"/>
<keyword evidence="2" id="KW-1185">Reference proteome</keyword>
<organism evidence="1 2">
    <name type="scientific">Vibrio maritimus</name>
    <dbReference type="NCBI Taxonomy" id="990268"/>
    <lineage>
        <taxon>Bacteria</taxon>
        <taxon>Pseudomonadati</taxon>
        <taxon>Pseudomonadota</taxon>
        <taxon>Gammaproteobacteria</taxon>
        <taxon>Vibrionales</taxon>
        <taxon>Vibrionaceae</taxon>
        <taxon>Vibrio</taxon>
    </lineage>
</organism>
<dbReference type="EMBL" id="BBMT01000020">
    <property type="protein sequence ID" value="GAL37695.1"/>
    <property type="molecule type" value="Genomic_DNA"/>
</dbReference>
<comment type="caution">
    <text evidence="1">The sequence shown here is derived from an EMBL/GenBank/DDBJ whole genome shotgun (WGS) entry which is preliminary data.</text>
</comment>
<evidence type="ECO:0000313" key="2">
    <source>
        <dbReference type="Proteomes" id="UP000029224"/>
    </source>
</evidence>
<evidence type="ECO:0000313" key="1">
    <source>
        <dbReference type="EMBL" id="GAL37695.1"/>
    </source>
</evidence>
<dbReference type="AlphaFoldDB" id="A0A090TCM6"/>
<sequence length="71" mass="8099">MSDDHQIDEFRQQALDYHANPVPGKIEIALTKPANSAADLALAYSQVWLSQCVKSRKMLRTFINTPQRAIW</sequence>
<proteinExistence type="predicted"/>
<dbReference type="GO" id="GO:0004473">
    <property type="term" value="F:malate dehydrogenase (decarboxylating) (NADP+) activity"/>
    <property type="evidence" value="ECO:0007669"/>
    <property type="project" value="UniProtKB-EC"/>
</dbReference>
<reference evidence="1 2" key="2">
    <citation type="submission" date="2014-09" db="EMBL/GenBank/DDBJ databases">
        <authorList>
            <consortium name="NBRP consortium"/>
            <person name="Sawabe T."/>
            <person name="Meirelles P."/>
            <person name="Nakanishi M."/>
            <person name="Sayaka M."/>
            <person name="Hattori M."/>
            <person name="Ohkuma M."/>
        </authorList>
    </citation>
    <scope>NUCLEOTIDE SEQUENCE [LARGE SCALE GENOMIC DNA]</scope>
    <source>
        <strain evidence="1 2">JCM 19240</strain>
    </source>
</reference>
<gene>
    <name evidence="1" type="ORF">JCM19240_148</name>
</gene>
<dbReference type="Proteomes" id="UP000029224">
    <property type="component" value="Unassembled WGS sequence"/>
</dbReference>
<keyword evidence="1" id="KW-0560">Oxidoreductase</keyword>